<dbReference type="SUPFAM" id="SSF53807">
    <property type="entry name" value="Helical backbone' metal receptor"/>
    <property type="match status" value="1"/>
</dbReference>
<dbReference type="AlphaFoldDB" id="A0A1H3IW85"/>
<keyword evidence="1" id="KW-0732">Signal</keyword>
<protein>
    <submittedName>
        <fullName evidence="5">Iron complex transport system substrate-binding protein</fullName>
    </submittedName>
</protein>
<dbReference type="RefSeq" id="WP_092732216.1">
    <property type="nucleotide sequence ID" value="NZ_FNPC01000004.1"/>
</dbReference>
<dbReference type="NCBIfam" id="TIGR04281">
    <property type="entry name" value="peripla_PGF_1"/>
    <property type="match status" value="1"/>
</dbReference>
<keyword evidence="3" id="KW-0472">Membrane</keyword>
<sequence>MDTRTALAVLLAVTLLVGGIATPVAAADVGADTADVGVGTADGGADTADADAAGTCGFPVELTDASGETLRLEDRPERVTTTNPSAAQTMWDIGGRDQVVGVTRYASYLEGADSRTDVSAEFGVSIEEVAGTDPDLVLVPNSTDTEQLEGLRDAGLPVFHLPRAHSIEDIAAKTTTIGRLTGNCEGAAETNAWMNERVQEAQLSVDDGDRPTILYPLGSGYVAAGDTFIDEMLSVAGAENVAARNHTGYPQLSSEVVLQLDPEYVLITDRDTDIVDEEPYASTTAGREGNTIYVDVQWVNQPAPRSVVYTVENVSAQLEAAETTPEPAETEESAVPTDATTTTAGDDGDGDDEGSSSGVGAPGFGPAVAAIALLVTALVARLQGGRRRS</sequence>
<dbReference type="InterPro" id="IPR050902">
    <property type="entry name" value="ABC_Transporter_SBP"/>
</dbReference>
<keyword evidence="3" id="KW-1133">Transmembrane helix</keyword>
<feature type="region of interest" description="Disordered" evidence="2">
    <location>
        <begin position="318"/>
        <end position="362"/>
    </location>
</feature>
<feature type="transmembrane region" description="Helical" evidence="3">
    <location>
        <begin position="363"/>
        <end position="382"/>
    </location>
</feature>
<dbReference type="PANTHER" id="PTHR30535:SF34">
    <property type="entry name" value="MOLYBDATE-BINDING PROTEIN MOLA"/>
    <property type="match status" value="1"/>
</dbReference>
<dbReference type="InterPro" id="IPR002491">
    <property type="entry name" value="ABC_transptr_periplasmic_BD"/>
</dbReference>
<dbReference type="PROSITE" id="PS50983">
    <property type="entry name" value="FE_B12_PBP"/>
    <property type="match status" value="1"/>
</dbReference>
<dbReference type="NCBIfam" id="NF038402">
    <property type="entry name" value="TroA_like"/>
    <property type="match status" value="1"/>
</dbReference>
<evidence type="ECO:0000259" key="4">
    <source>
        <dbReference type="PROSITE" id="PS50983"/>
    </source>
</evidence>
<dbReference type="InterPro" id="IPR026469">
    <property type="entry name" value="Peripla_PGF_1"/>
</dbReference>
<proteinExistence type="predicted"/>
<accession>A0A1H3IW85</accession>
<dbReference type="EMBL" id="FNPC01000004">
    <property type="protein sequence ID" value="SDY32006.1"/>
    <property type="molecule type" value="Genomic_DNA"/>
</dbReference>
<evidence type="ECO:0000313" key="6">
    <source>
        <dbReference type="Proteomes" id="UP000199079"/>
    </source>
</evidence>
<feature type="domain" description="Fe/B12 periplasmic-binding" evidence="4">
    <location>
        <begin position="78"/>
        <end position="322"/>
    </location>
</feature>
<dbReference type="InterPro" id="IPR054828">
    <property type="entry name" value="Vit_B12_bind_prot"/>
</dbReference>
<reference evidence="6" key="1">
    <citation type="submission" date="2016-10" db="EMBL/GenBank/DDBJ databases">
        <authorList>
            <person name="Varghese N."/>
            <person name="Submissions S."/>
        </authorList>
    </citation>
    <scope>NUCLEOTIDE SEQUENCE [LARGE SCALE GENOMIC DNA]</scope>
    <source>
        <strain evidence="6">DC30,IBRC 10041,KCTC 4046</strain>
    </source>
</reference>
<organism evidence="5 6">
    <name type="scientific">Halopenitus persicus</name>
    <dbReference type="NCBI Taxonomy" id="1048396"/>
    <lineage>
        <taxon>Archaea</taxon>
        <taxon>Methanobacteriati</taxon>
        <taxon>Methanobacteriota</taxon>
        <taxon>Stenosarchaea group</taxon>
        <taxon>Halobacteria</taxon>
        <taxon>Halobacteriales</taxon>
        <taxon>Haloferacaceae</taxon>
        <taxon>Halopenitus</taxon>
    </lineage>
</organism>
<keyword evidence="3" id="KW-0812">Transmembrane</keyword>
<evidence type="ECO:0000313" key="5">
    <source>
        <dbReference type="EMBL" id="SDY32006.1"/>
    </source>
</evidence>
<dbReference type="Pfam" id="PF01497">
    <property type="entry name" value="Peripla_BP_2"/>
    <property type="match status" value="1"/>
</dbReference>
<evidence type="ECO:0000256" key="2">
    <source>
        <dbReference type="SAM" id="MobiDB-lite"/>
    </source>
</evidence>
<dbReference type="Proteomes" id="UP000199079">
    <property type="component" value="Unassembled WGS sequence"/>
</dbReference>
<name>A0A1H3IW85_9EURY</name>
<evidence type="ECO:0000256" key="3">
    <source>
        <dbReference type="SAM" id="Phobius"/>
    </source>
</evidence>
<keyword evidence="6" id="KW-1185">Reference proteome</keyword>
<gene>
    <name evidence="5" type="ORF">SAMN05216564_104287</name>
</gene>
<dbReference type="OrthoDB" id="214567at2157"/>
<dbReference type="PANTHER" id="PTHR30535">
    <property type="entry name" value="VITAMIN B12-BINDING PROTEIN"/>
    <property type="match status" value="1"/>
</dbReference>
<dbReference type="GO" id="GO:0071281">
    <property type="term" value="P:cellular response to iron ion"/>
    <property type="evidence" value="ECO:0007669"/>
    <property type="project" value="TreeGrafter"/>
</dbReference>
<dbReference type="Gene3D" id="3.40.50.1980">
    <property type="entry name" value="Nitrogenase molybdenum iron protein domain"/>
    <property type="match status" value="2"/>
</dbReference>
<evidence type="ECO:0000256" key="1">
    <source>
        <dbReference type="ARBA" id="ARBA00022729"/>
    </source>
</evidence>